<protein>
    <submittedName>
        <fullName evidence="2">Membrane dipeptidase</fullName>
    </submittedName>
</protein>
<organism evidence="2 3">
    <name type="scientific">Sphingomonas koreensis</name>
    <dbReference type="NCBI Taxonomy" id="93064"/>
    <lineage>
        <taxon>Bacteria</taxon>
        <taxon>Pseudomonadati</taxon>
        <taxon>Pseudomonadota</taxon>
        <taxon>Alphaproteobacteria</taxon>
        <taxon>Sphingomonadales</taxon>
        <taxon>Sphingomonadaceae</taxon>
        <taxon>Sphingomonas</taxon>
    </lineage>
</organism>
<dbReference type="EMBL" id="QQYZ01000001">
    <property type="protein sequence ID" value="RSY90466.1"/>
    <property type="molecule type" value="Genomic_DNA"/>
</dbReference>
<reference evidence="2 3" key="1">
    <citation type="submission" date="2018-07" db="EMBL/GenBank/DDBJ databases">
        <title>Genomic and Epidemiologic Investigation of an Indolent Hospital Outbreak.</title>
        <authorList>
            <person name="Johnson R.C."/>
            <person name="Deming C."/>
            <person name="Conlan S."/>
            <person name="Zellmer C.J."/>
            <person name="Michelin A.V."/>
            <person name="Lee-Lin S."/>
            <person name="Thomas P.J."/>
            <person name="Park M."/>
            <person name="Weingarten R.A."/>
            <person name="Less J."/>
            <person name="Dekker J.P."/>
            <person name="Frank K.M."/>
            <person name="Musser K.A."/>
            <person name="Mcquiston J.R."/>
            <person name="Henderson D.K."/>
            <person name="Lau A.F."/>
            <person name="Palmore T.N."/>
            <person name="Segre J.A."/>
        </authorList>
    </citation>
    <scope>NUCLEOTIDE SEQUENCE [LARGE SCALE GENOMIC DNA]</scope>
    <source>
        <strain evidence="2 3">SK-CDC1_0717</strain>
    </source>
</reference>
<accession>A0A430G8L8</accession>
<dbReference type="PROSITE" id="PS51365">
    <property type="entry name" value="RENAL_DIPEPTIDASE_2"/>
    <property type="match status" value="1"/>
</dbReference>
<feature type="chain" id="PRO_5019071172" evidence="1">
    <location>
        <begin position="18"/>
        <end position="416"/>
    </location>
</feature>
<evidence type="ECO:0000256" key="1">
    <source>
        <dbReference type="SAM" id="SignalP"/>
    </source>
</evidence>
<dbReference type="AlphaFoldDB" id="A0A430G8L8"/>
<dbReference type="Proteomes" id="UP000287746">
    <property type="component" value="Unassembled WGS sequence"/>
</dbReference>
<feature type="signal peptide" evidence="1">
    <location>
        <begin position="1"/>
        <end position="17"/>
    </location>
</feature>
<dbReference type="PANTHER" id="PTHR10443:SF12">
    <property type="entry name" value="DIPEPTIDASE"/>
    <property type="match status" value="1"/>
</dbReference>
<gene>
    <name evidence="2" type="ORF">DAH66_00270</name>
</gene>
<sequence length="416" mass="44447">MPSLLPILPFLLATAQAAPPPDAAIAARVDRVLSVAPVIDGHNDLAWELRKAYEGKVEAVDLTRDTANLEKPLQTDIPRLRKGHVGGQFWSLYIPADVTGPEAVQATLDQIDIVQRVVAANPRVFMMAETAADVRKAKSEGRIAALLGIEGGHQFGGRLSVLRQFRELGVLYMTLTHGKSLSWADSATDMPRSGGLSPFGRQVVAEMNRIGMIVDISHVSDATMAAVLAATKAPVIASHSSARAVADRPRNIPDTLLRGIAENGGVVMVNFYPAFLSTAWNEWDNARTAFVKASGLPATPAGPRSTPALVAWEREHPEPRVDVRTVADHVEHIARVAGHDHVGLGADYDGISGTGPVGMKGVDSYPLLFAELARRGWSDTDLAKLAQGNILRVIERVEAVARDTAGLPPIDANDPG</sequence>
<dbReference type="InterPro" id="IPR008257">
    <property type="entry name" value="Pept_M19"/>
</dbReference>
<dbReference type="Pfam" id="PF01244">
    <property type="entry name" value="Peptidase_M19"/>
    <property type="match status" value="1"/>
</dbReference>
<dbReference type="Gene3D" id="3.20.20.140">
    <property type="entry name" value="Metal-dependent hydrolases"/>
    <property type="match status" value="1"/>
</dbReference>
<dbReference type="GO" id="GO:0006508">
    <property type="term" value="P:proteolysis"/>
    <property type="evidence" value="ECO:0007669"/>
    <property type="project" value="InterPro"/>
</dbReference>
<keyword evidence="1" id="KW-0732">Signal</keyword>
<dbReference type="InterPro" id="IPR032466">
    <property type="entry name" value="Metal_Hydrolase"/>
</dbReference>
<name>A0A430G8L8_9SPHN</name>
<dbReference type="GO" id="GO:0070573">
    <property type="term" value="F:metallodipeptidase activity"/>
    <property type="evidence" value="ECO:0007669"/>
    <property type="project" value="InterPro"/>
</dbReference>
<proteinExistence type="predicted"/>
<dbReference type="PANTHER" id="PTHR10443">
    <property type="entry name" value="MICROSOMAL DIPEPTIDASE"/>
    <property type="match status" value="1"/>
</dbReference>
<dbReference type="SUPFAM" id="SSF51556">
    <property type="entry name" value="Metallo-dependent hydrolases"/>
    <property type="match status" value="1"/>
</dbReference>
<evidence type="ECO:0000313" key="3">
    <source>
        <dbReference type="Proteomes" id="UP000287746"/>
    </source>
</evidence>
<dbReference type="RefSeq" id="WP_126003201.1">
    <property type="nucleotide sequence ID" value="NZ_QQYZ01000001.1"/>
</dbReference>
<dbReference type="CDD" id="cd01301">
    <property type="entry name" value="rDP_like"/>
    <property type="match status" value="1"/>
</dbReference>
<evidence type="ECO:0000313" key="2">
    <source>
        <dbReference type="EMBL" id="RSY90466.1"/>
    </source>
</evidence>
<comment type="caution">
    <text evidence="2">The sequence shown here is derived from an EMBL/GenBank/DDBJ whole genome shotgun (WGS) entry which is preliminary data.</text>
</comment>